<comment type="similarity">
    <text evidence="1">In the N-terminal section; belongs to the CoaE family.</text>
</comment>
<keyword evidence="6 8" id="KW-0808">Transferase</keyword>
<keyword evidence="6 8" id="KW-0418">Kinase</keyword>
<dbReference type="GO" id="GO:0004140">
    <property type="term" value="F:dephospho-CoA kinase activity"/>
    <property type="evidence" value="ECO:0007669"/>
    <property type="project" value="UniProtKB-UniRule"/>
</dbReference>
<dbReference type="RefSeq" id="WP_156743393.1">
    <property type="nucleotide sequence ID" value="NZ_CACRYJ010000068.1"/>
</dbReference>
<dbReference type="SUPFAM" id="SSF81301">
    <property type="entry name" value="Nucleotidyltransferase"/>
    <property type="match status" value="1"/>
</dbReference>
<dbReference type="InterPro" id="IPR001977">
    <property type="entry name" value="Depp_CoAkinase"/>
</dbReference>
<dbReference type="InterPro" id="IPR007344">
    <property type="entry name" value="GrpB/CoaE"/>
</dbReference>
<feature type="binding site" evidence="6">
    <location>
        <begin position="11"/>
        <end position="16"/>
    </location>
    <ligand>
        <name>ATP</name>
        <dbReference type="ChEBI" id="CHEBI:30616"/>
    </ligand>
</feature>
<dbReference type="SUPFAM" id="SSF52540">
    <property type="entry name" value="P-loop containing nucleoside triphosphate hydrolases"/>
    <property type="match status" value="1"/>
</dbReference>
<evidence type="ECO:0000256" key="7">
    <source>
        <dbReference type="NCBIfam" id="TIGR00152"/>
    </source>
</evidence>
<comment type="subcellular location">
    <subcellularLocation>
        <location evidence="6">Cytoplasm</location>
    </subcellularLocation>
</comment>
<keyword evidence="5 6" id="KW-0067">ATP-binding</keyword>
<evidence type="ECO:0000313" key="8">
    <source>
        <dbReference type="EMBL" id="VZO40105.1"/>
    </source>
</evidence>
<dbReference type="UniPathway" id="UPA00241">
    <property type="reaction ID" value="UER00356"/>
</dbReference>
<organism evidence="8 9">
    <name type="scientific">Occultella aeris</name>
    <dbReference type="NCBI Taxonomy" id="2761496"/>
    <lineage>
        <taxon>Bacteria</taxon>
        <taxon>Bacillati</taxon>
        <taxon>Actinomycetota</taxon>
        <taxon>Actinomycetes</taxon>
        <taxon>Micrococcales</taxon>
        <taxon>Ruaniaceae</taxon>
        <taxon>Occultella</taxon>
    </lineage>
</organism>
<evidence type="ECO:0000256" key="2">
    <source>
        <dbReference type="ARBA" id="ARBA00011058"/>
    </source>
</evidence>
<dbReference type="CDD" id="cd02022">
    <property type="entry name" value="DPCK"/>
    <property type="match status" value="1"/>
</dbReference>
<dbReference type="InterPro" id="IPR043519">
    <property type="entry name" value="NT_sf"/>
</dbReference>
<dbReference type="GO" id="GO:0015937">
    <property type="term" value="P:coenzyme A biosynthetic process"/>
    <property type="evidence" value="ECO:0007669"/>
    <property type="project" value="UniProtKB-UniRule"/>
</dbReference>
<evidence type="ECO:0000256" key="1">
    <source>
        <dbReference type="ARBA" id="ARBA00008826"/>
    </source>
</evidence>
<dbReference type="GO" id="GO:0005737">
    <property type="term" value="C:cytoplasm"/>
    <property type="evidence" value="ECO:0007669"/>
    <property type="project" value="UniProtKB-SubCell"/>
</dbReference>
<comment type="function">
    <text evidence="6">Catalyzes the phosphorylation of the 3'-hydroxyl group of dephosphocoenzyme A to form coenzyme A.</text>
</comment>
<reference evidence="8 9" key="1">
    <citation type="submission" date="2019-11" db="EMBL/GenBank/DDBJ databases">
        <authorList>
            <person name="Criscuolo A."/>
        </authorList>
    </citation>
    <scope>NUCLEOTIDE SEQUENCE [LARGE SCALE GENOMIC DNA]</scope>
    <source>
        <strain evidence="8">CIP111667</strain>
    </source>
</reference>
<dbReference type="GO" id="GO:0005524">
    <property type="term" value="F:ATP binding"/>
    <property type="evidence" value="ECO:0007669"/>
    <property type="project" value="UniProtKB-UniRule"/>
</dbReference>
<dbReference type="InterPro" id="IPR027417">
    <property type="entry name" value="P-loop_NTPase"/>
</dbReference>
<dbReference type="NCBIfam" id="NF002879">
    <property type="entry name" value="PRK03333.1"/>
    <property type="match status" value="1"/>
</dbReference>
<gene>
    <name evidence="6 8" type="primary">coaE</name>
    <name evidence="8" type="ORF">HALOF300_04807</name>
</gene>
<evidence type="ECO:0000256" key="5">
    <source>
        <dbReference type="ARBA" id="ARBA00022840"/>
    </source>
</evidence>
<comment type="pathway">
    <text evidence="6">Cofactor biosynthesis; coenzyme A biosynthesis; CoA from (R)-pantothenate: step 5/5.</text>
</comment>
<sequence length="401" mass="43402">MLHLGLTGGIAAGKSTIATMLTELGAHLIDADAIARDVVEPGTPGLRTVVEAFGDGVLTADGALDRPALGRLIFRDDDARKRLNAIVHPLVGEATKARVRALPADAIAVHDVPLIVENDLAANYHLVLVVGASADVRLDRLVTDRGMLPEDAQARIAAQADDDARRRVADVWIDNERHPDEVRAAVGQLWRSRIAPYARNLEAGVVAARSGPAVLLEPPEPPRTWAVQADQILARLRRAGGERVRSAEHIGSTAVPGLVAKDVLDLQLGVDTLADADRIAEALGRAGFPVRAGEWVDTPKPNEPDARRWDKRLHGNADPGRAVNLHVRVVDGPGWTYALAFRDWLRADDAAREEYAALKRRTASGTADTGAYAAAKEPWFTQVWPRLQAWVGAERWRPPAR</sequence>
<proteinExistence type="inferred from homology"/>
<dbReference type="EMBL" id="CACRYJ010000068">
    <property type="protein sequence ID" value="VZO40105.1"/>
    <property type="molecule type" value="Genomic_DNA"/>
</dbReference>
<keyword evidence="6" id="KW-0173">Coenzyme A biosynthesis</keyword>
<dbReference type="Gene3D" id="3.30.460.10">
    <property type="entry name" value="Beta Polymerase, domain 2"/>
    <property type="match status" value="1"/>
</dbReference>
<dbReference type="PANTHER" id="PTHR10695">
    <property type="entry name" value="DEPHOSPHO-COA KINASE-RELATED"/>
    <property type="match status" value="1"/>
</dbReference>
<keyword evidence="4 6" id="KW-0547">Nucleotide-binding</keyword>
<evidence type="ECO:0000256" key="6">
    <source>
        <dbReference type="HAMAP-Rule" id="MF_00376"/>
    </source>
</evidence>
<name>A0A7M4DRL1_9MICO</name>
<dbReference type="EC" id="2.7.1.24" evidence="6 7"/>
<dbReference type="Proteomes" id="UP000419743">
    <property type="component" value="Unassembled WGS sequence"/>
</dbReference>
<dbReference type="Pfam" id="PF01121">
    <property type="entry name" value="CoaE"/>
    <property type="match status" value="1"/>
</dbReference>
<evidence type="ECO:0000313" key="9">
    <source>
        <dbReference type="Proteomes" id="UP000419743"/>
    </source>
</evidence>
<keyword evidence="3 6" id="KW-0963">Cytoplasm</keyword>
<comment type="caution">
    <text evidence="8">The sequence shown here is derived from an EMBL/GenBank/DDBJ whole genome shotgun (WGS) entry which is preliminary data.</text>
</comment>
<comment type="similarity">
    <text evidence="2">In the C-terminal section; belongs to the UPF0157 (GrpB) family.</text>
</comment>
<evidence type="ECO:0000256" key="3">
    <source>
        <dbReference type="ARBA" id="ARBA00022490"/>
    </source>
</evidence>
<comment type="similarity">
    <text evidence="6">Belongs to the CoaE family.</text>
</comment>
<comment type="catalytic activity">
    <reaction evidence="6">
        <text>3'-dephospho-CoA + ATP = ADP + CoA + H(+)</text>
        <dbReference type="Rhea" id="RHEA:18245"/>
        <dbReference type="ChEBI" id="CHEBI:15378"/>
        <dbReference type="ChEBI" id="CHEBI:30616"/>
        <dbReference type="ChEBI" id="CHEBI:57287"/>
        <dbReference type="ChEBI" id="CHEBI:57328"/>
        <dbReference type="ChEBI" id="CHEBI:456216"/>
        <dbReference type="EC" id="2.7.1.24"/>
    </reaction>
</comment>
<dbReference type="Pfam" id="PF04229">
    <property type="entry name" value="GrpB"/>
    <property type="match status" value="1"/>
</dbReference>
<dbReference type="Gene3D" id="3.40.50.300">
    <property type="entry name" value="P-loop containing nucleotide triphosphate hydrolases"/>
    <property type="match status" value="1"/>
</dbReference>
<dbReference type="PANTHER" id="PTHR10695:SF46">
    <property type="entry name" value="BIFUNCTIONAL COENZYME A SYNTHASE-RELATED"/>
    <property type="match status" value="1"/>
</dbReference>
<dbReference type="NCBIfam" id="TIGR00152">
    <property type="entry name" value="dephospho-CoA kinase"/>
    <property type="match status" value="1"/>
</dbReference>
<dbReference type="HAMAP" id="MF_00376">
    <property type="entry name" value="Dephospho_CoA_kinase"/>
    <property type="match status" value="1"/>
</dbReference>
<dbReference type="PROSITE" id="PS51219">
    <property type="entry name" value="DPCK"/>
    <property type="match status" value="1"/>
</dbReference>
<protein>
    <recommendedName>
        <fullName evidence="6 7">Dephospho-CoA kinase</fullName>
        <ecNumber evidence="6 7">2.7.1.24</ecNumber>
    </recommendedName>
    <alternativeName>
        <fullName evidence="6">Dephosphocoenzyme A kinase</fullName>
    </alternativeName>
</protein>
<accession>A0A7M4DRL1</accession>
<evidence type="ECO:0000256" key="4">
    <source>
        <dbReference type="ARBA" id="ARBA00022741"/>
    </source>
</evidence>
<keyword evidence="9" id="KW-1185">Reference proteome</keyword>
<dbReference type="AlphaFoldDB" id="A0A7M4DRL1"/>